<accession>A0ABS1TIF4</accession>
<reference evidence="1 2" key="1">
    <citation type="submission" date="2021-01" db="EMBL/GenBank/DDBJ databases">
        <title>Genome public.</title>
        <authorList>
            <person name="Liu C."/>
            <person name="Sun Q."/>
        </authorList>
    </citation>
    <scope>NUCLEOTIDE SEQUENCE [LARGE SCALE GENOMIC DNA]</scope>
    <source>
        <strain evidence="1 2">YIM B02564</strain>
    </source>
</reference>
<gene>
    <name evidence="1" type="ORF">JK635_02440</name>
</gene>
<sequence>MEVKSNGFRCENCGNKTYGDKEICVKCGSENSIKPIPKVLYKCYLNGTFYGGGNLNYILELFKDYVVTCKMYGKKECDFKIVKD</sequence>
<proteinExistence type="predicted"/>
<keyword evidence="2" id="KW-1185">Reference proteome</keyword>
<evidence type="ECO:0000313" key="2">
    <source>
        <dbReference type="Proteomes" id="UP000623967"/>
    </source>
</evidence>
<dbReference type="RefSeq" id="WP_202652088.1">
    <property type="nucleotide sequence ID" value="NZ_JAESWB010000025.1"/>
</dbReference>
<name>A0ABS1TIF4_9BACI</name>
<dbReference type="Proteomes" id="UP000623967">
    <property type="component" value="Unassembled WGS sequence"/>
</dbReference>
<evidence type="ECO:0000313" key="1">
    <source>
        <dbReference type="EMBL" id="MBL4951099.1"/>
    </source>
</evidence>
<organism evidence="1 2">
    <name type="scientific">Neobacillus paridis</name>
    <dbReference type="NCBI Taxonomy" id="2803862"/>
    <lineage>
        <taxon>Bacteria</taxon>
        <taxon>Bacillati</taxon>
        <taxon>Bacillota</taxon>
        <taxon>Bacilli</taxon>
        <taxon>Bacillales</taxon>
        <taxon>Bacillaceae</taxon>
        <taxon>Neobacillus</taxon>
    </lineage>
</organism>
<protein>
    <submittedName>
        <fullName evidence="1">Uncharacterized protein</fullName>
    </submittedName>
</protein>
<comment type="caution">
    <text evidence="1">The sequence shown here is derived from an EMBL/GenBank/DDBJ whole genome shotgun (WGS) entry which is preliminary data.</text>
</comment>
<dbReference type="EMBL" id="JAESWB010000025">
    <property type="protein sequence ID" value="MBL4951099.1"/>
    <property type="molecule type" value="Genomic_DNA"/>
</dbReference>